<proteinExistence type="predicted"/>
<sequence length="166" mass="17978">MPRAGRTPTALHSARNVASGTLEGVPFLTFEAEWAVDEAAVVWEQFRRRQVIVLDLPAAVAPLDVRGRVALDLRGMASDSPAFAKGWGVLASDERQAHAILTDEVRALVSELPPKEATWQFFGRDLVLGLTGYHGPDAVLRHTESARRLIRAVPAFVWSDASGVAG</sequence>
<accession>A0A6G7Y6P8</accession>
<dbReference type="EMBL" id="CP049865">
    <property type="protein sequence ID" value="QIK72389.1"/>
    <property type="molecule type" value="Genomic_DNA"/>
</dbReference>
<gene>
    <name evidence="1" type="ORF">G7070_09045</name>
</gene>
<reference evidence="1 2" key="1">
    <citation type="submission" date="2020-03" db="EMBL/GenBank/DDBJ databases">
        <title>Propioniciclava sp. nov., isolated from Hydrophilus acuminatus.</title>
        <authorList>
            <person name="Hyun D.-W."/>
            <person name="Bae J.-W."/>
        </authorList>
    </citation>
    <scope>NUCLEOTIDE SEQUENCE [LARGE SCALE GENOMIC DNA]</scope>
    <source>
        <strain evidence="1 2">HDW11</strain>
    </source>
</reference>
<organism evidence="1 2">
    <name type="scientific">Propioniciclava coleopterorum</name>
    <dbReference type="NCBI Taxonomy" id="2714937"/>
    <lineage>
        <taxon>Bacteria</taxon>
        <taxon>Bacillati</taxon>
        <taxon>Actinomycetota</taxon>
        <taxon>Actinomycetes</taxon>
        <taxon>Propionibacteriales</taxon>
        <taxon>Propionibacteriaceae</taxon>
        <taxon>Propioniciclava</taxon>
    </lineage>
</organism>
<dbReference type="Proteomes" id="UP000501058">
    <property type="component" value="Chromosome"/>
</dbReference>
<dbReference type="RefSeq" id="WP_166233463.1">
    <property type="nucleotide sequence ID" value="NZ_CP049865.1"/>
</dbReference>
<name>A0A6G7Y6P8_9ACTN</name>
<protein>
    <submittedName>
        <fullName evidence="1">Uncharacterized protein</fullName>
    </submittedName>
</protein>
<evidence type="ECO:0000313" key="1">
    <source>
        <dbReference type="EMBL" id="QIK72389.1"/>
    </source>
</evidence>
<dbReference type="KEGG" id="prv:G7070_09045"/>
<evidence type="ECO:0000313" key="2">
    <source>
        <dbReference type="Proteomes" id="UP000501058"/>
    </source>
</evidence>
<dbReference type="AlphaFoldDB" id="A0A6G7Y6P8"/>
<keyword evidence="2" id="KW-1185">Reference proteome</keyword>